<dbReference type="GO" id="GO:0045547">
    <property type="term" value="F:ditrans,polycis-polyprenyl diphosphate synthase [(2E,6E)-farnesyl diphosphate specific] activity"/>
    <property type="evidence" value="ECO:0007669"/>
    <property type="project" value="TreeGrafter"/>
</dbReference>
<accession>A0AAU9J547</accession>
<dbReference type="InterPro" id="IPR001441">
    <property type="entry name" value="UPP_synth-like"/>
</dbReference>
<evidence type="ECO:0000313" key="4">
    <source>
        <dbReference type="EMBL" id="CAG9322041.1"/>
    </source>
</evidence>
<evidence type="ECO:0000256" key="2">
    <source>
        <dbReference type="ARBA" id="ARBA00022679"/>
    </source>
</evidence>
<dbReference type="PANTHER" id="PTHR10291:SF43">
    <property type="entry name" value="DEHYDRODOLICHYL DIPHOSPHATE SYNTHASE COMPLEX SUBUNIT DHDDS"/>
    <property type="match status" value="1"/>
</dbReference>
<dbReference type="EMBL" id="CAJZBQ010000030">
    <property type="protein sequence ID" value="CAG9322041.1"/>
    <property type="molecule type" value="Genomic_DNA"/>
</dbReference>
<dbReference type="PROSITE" id="PS01066">
    <property type="entry name" value="UPP_SYNTHASE"/>
    <property type="match status" value="1"/>
</dbReference>
<protein>
    <recommendedName>
        <fullName evidence="3">Alkyl transferase</fullName>
        <ecNumber evidence="3">2.5.1.-</ecNumber>
    </recommendedName>
</protein>
<dbReference type="GO" id="GO:0005783">
    <property type="term" value="C:endoplasmic reticulum"/>
    <property type="evidence" value="ECO:0007669"/>
    <property type="project" value="TreeGrafter"/>
</dbReference>
<dbReference type="CDD" id="cd00475">
    <property type="entry name" value="Cis_IPPS"/>
    <property type="match status" value="1"/>
</dbReference>
<sequence length="243" mass="28198">MVKYHEKLLLHLVKSGKIPNHIAFIMDGNRRWALNSGMNKIEGHQFGLEKLLEVLEWCMELEIRIITVFAFSTDNFNRSTEEVNELMRLFSLSCEKITEKSSVVMQKGIKVKVCGDLTGFPKEQKDALEKIQKETSHNSLCKLNICLGYGGMEEVAQAMEKVALKVSENAVKADDITREMIEQELYIPEPVDLMVRTGESRLSNFLLYQCCETTKFIMLTSIYWPSLKVWHLIWMIFKYQYIL</sequence>
<dbReference type="EC" id="2.5.1.-" evidence="3"/>
<comment type="caution">
    <text evidence="4">The sequence shown here is derived from an EMBL/GenBank/DDBJ whole genome shotgun (WGS) entry which is preliminary data.</text>
</comment>
<dbReference type="GO" id="GO:0016094">
    <property type="term" value="P:polyprenol biosynthetic process"/>
    <property type="evidence" value="ECO:0007669"/>
    <property type="project" value="TreeGrafter"/>
</dbReference>
<proteinExistence type="inferred from homology"/>
<reference evidence="4" key="1">
    <citation type="submission" date="2021-09" db="EMBL/GenBank/DDBJ databases">
        <authorList>
            <consortium name="AG Swart"/>
            <person name="Singh M."/>
            <person name="Singh A."/>
            <person name="Seah K."/>
            <person name="Emmerich C."/>
        </authorList>
    </citation>
    <scope>NUCLEOTIDE SEQUENCE</scope>
    <source>
        <strain evidence="4">ATCC30299</strain>
    </source>
</reference>
<dbReference type="AlphaFoldDB" id="A0AAU9J547"/>
<dbReference type="PANTHER" id="PTHR10291">
    <property type="entry name" value="DEHYDRODOLICHYL DIPHOSPHATE SYNTHASE FAMILY MEMBER"/>
    <property type="match status" value="1"/>
</dbReference>
<keyword evidence="5" id="KW-1185">Reference proteome</keyword>
<dbReference type="SUPFAM" id="SSF64005">
    <property type="entry name" value="Undecaprenyl diphosphate synthase"/>
    <property type="match status" value="1"/>
</dbReference>
<dbReference type="Gene3D" id="3.40.1180.10">
    <property type="entry name" value="Decaprenyl diphosphate synthase-like"/>
    <property type="match status" value="1"/>
</dbReference>
<name>A0AAU9J547_9CILI</name>
<dbReference type="InterPro" id="IPR036424">
    <property type="entry name" value="UPP_synth-like_sf"/>
</dbReference>
<dbReference type="HAMAP" id="MF_01139">
    <property type="entry name" value="ISPT"/>
    <property type="match status" value="1"/>
</dbReference>
<gene>
    <name evidence="4" type="ORF">BSTOLATCC_MIC30423</name>
</gene>
<dbReference type="Proteomes" id="UP001162131">
    <property type="component" value="Unassembled WGS sequence"/>
</dbReference>
<dbReference type="InterPro" id="IPR018520">
    <property type="entry name" value="UPP_synth-like_CS"/>
</dbReference>
<comment type="similarity">
    <text evidence="1 3">Belongs to the UPP synthase family.</text>
</comment>
<evidence type="ECO:0000256" key="3">
    <source>
        <dbReference type="RuleBase" id="RU363018"/>
    </source>
</evidence>
<dbReference type="Pfam" id="PF01255">
    <property type="entry name" value="Prenyltransf"/>
    <property type="match status" value="1"/>
</dbReference>
<organism evidence="4 5">
    <name type="scientific">Blepharisma stoltei</name>
    <dbReference type="NCBI Taxonomy" id="1481888"/>
    <lineage>
        <taxon>Eukaryota</taxon>
        <taxon>Sar</taxon>
        <taxon>Alveolata</taxon>
        <taxon>Ciliophora</taxon>
        <taxon>Postciliodesmatophora</taxon>
        <taxon>Heterotrichea</taxon>
        <taxon>Heterotrichida</taxon>
        <taxon>Blepharismidae</taxon>
        <taxon>Blepharisma</taxon>
    </lineage>
</organism>
<dbReference type="NCBIfam" id="TIGR00055">
    <property type="entry name" value="uppS"/>
    <property type="match status" value="1"/>
</dbReference>
<evidence type="ECO:0000256" key="1">
    <source>
        <dbReference type="ARBA" id="ARBA00005432"/>
    </source>
</evidence>
<keyword evidence="2 3" id="KW-0808">Transferase</keyword>
<evidence type="ECO:0000313" key="5">
    <source>
        <dbReference type="Proteomes" id="UP001162131"/>
    </source>
</evidence>